<feature type="chain" id="PRO_5044754291" evidence="1">
    <location>
        <begin position="16"/>
        <end position="83"/>
    </location>
</feature>
<dbReference type="EMBL" id="JBGFUD010000308">
    <property type="protein sequence ID" value="MFH4974239.1"/>
    <property type="molecule type" value="Genomic_DNA"/>
</dbReference>
<proteinExistence type="predicted"/>
<reference evidence="2 3" key="1">
    <citation type="submission" date="2024-08" db="EMBL/GenBank/DDBJ databases">
        <title>Gnathostoma spinigerum genome.</title>
        <authorList>
            <person name="Gonzalez-Bertolin B."/>
            <person name="Monzon S."/>
            <person name="Zaballos A."/>
            <person name="Jimenez P."/>
            <person name="Dekumyoy P."/>
            <person name="Varona S."/>
            <person name="Cuesta I."/>
            <person name="Sumanam S."/>
            <person name="Adisakwattana P."/>
            <person name="Gasser R.B."/>
            <person name="Hernandez-Gonzalez A."/>
            <person name="Young N.D."/>
            <person name="Perteguer M.J."/>
        </authorList>
    </citation>
    <scope>NUCLEOTIDE SEQUENCE [LARGE SCALE GENOMIC DNA]</scope>
    <source>
        <strain evidence="2">AL3</strain>
        <tissue evidence="2">Liver</tissue>
    </source>
</reference>
<dbReference type="AlphaFoldDB" id="A0ABD6EA54"/>
<evidence type="ECO:0000256" key="1">
    <source>
        <dbReference type="SAM" id="SignalP"/>
    </source>
</evidence>
<keyword evidence="3" id="KW-1185">Reference proteome</keyword>
<keyword evidence="1" id="KW-0732">Signal</keyword>
<evidence type="ECO:0000313" key="2">
    <source>
        <dbReference type="EMBL" id="MFH4974239.1"/>
    </source>
</evidence>
<comment type="caution">
    <text evidence="2">The sequence shown here is derived from an EMBL/GenBank/DDBJ whole genome shotgun (WGS) entry which is preliminary data.</text>
</comment>
<dbReference type="Proteomes" id="UP001608902">
    <property type="component" value="Unassembled WGS sequence"/>
</dbReference>
<evidence type="ECO:0000313" key="3">
    <source>
        <dbReference type="Proteomes" id="UP001608902"/>
    </source>
</evidence>
<accession>A0ABD6EA54</accession>
<gene>
    <name evidence="2" type="ORF">AB6A40_000948</name>
</gene>
<organism evidence="2 3">
    <name type="scientific">Gnathostoma spinigerum</name>
    <dbReference type="NCBI Taxonomy" id="75299"/>
    <lineage>
        <taxon>Eukaryota</taxon>
        <taxon>Metazoa</taxon>
        <taxon>Ecdysozoa</taxon>
        <taxon>Nematoda</taxon>
        <taxon>Chromadorea</taxon>
        <taxon>Rhabditida</taxon>
        <taxon>Spirurina</taxon>
        <taxon>Gnathostomatomorpha</taxon>
        <taxon>Gnathostomatoidea</taxon>
        <taxon>Gnathostomatidae</taxon>
        <taxon>Gnathostoma</taxon>
    </lineage>
</organism>
<name>A0ABD6EA54_9BILA</name>
<protein>
    <submittedName>
        <fullName evidence="2">Uncharacterized protein</fullName>
    </submittedName>
</protein>
<sequence>MLLILLLLQTQYCSARGFPDVTIFNEDEARSRLLMLDGHMYFHAGKSKNITFIAGAGGSIFLGDKDLSLIAELVSETVLAKFV</sequence>
<feature type="signal peptide" evidence="1">
    <location>
        <begin position="1"/>
        <end position="15"/>
    </location>
</feature>